<evidence type="ECO:0000259" key="12">
    <source>
        <dbReference type="PROSITE" id="PS50157"/>
    </source>
</evidence>
<dbReference type="SUPFAM" id="SSF109640">
    <property type="entry name" value="KRAB domain (Kruppel-associated box)"/>
    <property type="match status" value="1"/>
</dbReference>
<dbReference type="InterPro" id="IPR013087">
    <property type="entry name" value="Znf_C2H2_type"/>
</dbReference>
<sequence>MKLQLKHYKISGKFTVNKEKMSEQFSHQASVTFSDVAVYFSEEEWQLLEEWQKELYRNVMMEIHGALISLGYGILNPDVLFRFKKEEEPYYRSQQKSKGKERVVDLNTGYPTVSPDILLRIKHEAEPCHRDQHMPDGRERISTSDIVPDCLGTKPDHSSVTVVQEELYFQDPGETVTTGTMTVPPSCPFVSPGIALGIKQEDELCLRNHPNPGARDSMSNPNPCYPNINQNLFLRIKQVQEPYFREQPLLEGNRSLYCPSFGDELMNANREVPAAYYTEKLKMQEIMPGKTQENVLPPSDNLKTLSALPLAVSTDSESGTMFWNQSNPFIQHRIYPGERRYTCSECEKSFRDSSHLIKHERSHRVVRPYLCLSCEKSFIKKAHLIAHQKVHTGERPYNCPLCKKTFSRKAHLIRHQIVHTGERPFLCTECGKCFSRKSHLIEHQVTHTGERPFTCAECGNSFSVKSHLIRHQKIHMRERHRRGER</sequence>
<dbReference type="Gene3D" id="6.10.140.140">
    <property type="match status" value="1"/>
</dbReference>
<protein>
    <submittedName>
        <fullName evidence="15">Zinc finger protein 2-like isoform X1</fullName>
    </submittedName>
</protein>
<dbReference type="PROSITE" id="PS50157">
    <property type="entry name" value="ZINC_FINGER_C2H2_2"/>
    <property type="match status" value="5"/>
</dbReference>
<evidence type="ECO:0000256" key="3">
    <source>
        <dbReference type="ARBA" id="ARBA00022723"/>
    </source>
</evidence>
<evidence type="ECO:0000313" key="14">
    <source>
        <dbReference type="Proteomes" id="UP000515156"/>
    </source>
</evidence>
<evidence type="ECO:0000256" key="9">
    <source>
        <dbReference type="ARBA" id="ARBA00023163"/>
    </source>
</evidence>
<evidence type="ECO:0000256" key="2">
    <source>
        <dbReference type="ARBA" id="ARBA00006991"/>
    </source>
</evidence>
<dbReference type="PANTHER" id="PTHR24381">
    <property type="entry name" value="ZINC FINGER PROTEIN"/>
    <property type="match status" value="1"/>
</dbReference>
<dbReference type="KEGG" id="muo:115474280"/>
<evidence type="ECO:0000256" key="8">
    <source>
        <dbReference type="ARBA" id="ARBA00023125"/>
    </source>
</evidence>
<feature type="domain" description="C2H2-type" evidence="12">
    <location>
        <begin position="341"/>
        <end position="368"/>
    </location>
</feature>
<comment type="subcellular location">
    <subcellularLocation>
        <location evidence="1">Nucleus</location>
    </subcellularLocation>
</comment>
<dbReference type="PROSITE" id="PS00028">
    <property type="entry name" value="ZINC_FINGER_C2H2_1"/>
    <property type="match status" value="5"/>
</dbReference>
<dbReference type="SMART" id="SM00349">
    <property type="entry name" value="KRAB"/>
    <property type="match status" value="1"/>
</dbReference>
<dbReference type="Pfam" id="PF01352">
    <property type="entry name" value="KRAB"/>
    <property type="match status" value="1"/>
</dbReference>
<evidence type="ECO:0000259" key="13">
    <source>
        <dbReference type="PROSITE" id="PS50805"/>
    </source>
</evidence>
<evidence type="ECO:0000256" key="6">
    <source>
        <dbReference type="ARBA" id="ARBA00022833"/>
    </source>
</evidence>
<dbReference type="PANTHER" id="PTHR24381:SF269">
    <property type="entry name" value="ZINC FINGER PROTEIN 398"/>
    <property type="match status" value="1"/>
</dbReference>
<comment type="similarity">
    <text evidence="2">Belongs to the krueppel C2H2-type zinc-finger protein family.</text>
</comment>
<dbReference type="Proteomes" id="UP000515156">
    <property type="component" value="Chromosome 7"/>
</dbReference>
<feature type="domain" description="C2H2-type" evidence="12">
    <location>
        <begin position="397"/>
        <end position="424"/>
    </location>
</feature>
<keyword evidence="9" id="KW-0804">Transcription</keyword>
<dbReference type="RefSeq" id="XP_030065538.1">
    <property type="nucleotide sequence ID" value="XM_030209678.1"/>
</dbReference>
<feature type="domain" description="C2H2-type" evidence="12">
    <location>
        <begin position="425"/>
        <end position="452"/>
    </location>
</feature>
<reference evidence="15" key="1">
    <citation type="submission" date="2025-08" db="UniProtKB">
        <authorList>
            <consortium name="RefSeq"/>
        </authorList>
    </citation>
    <scope>IDENTIFICATION</scope>
</reference>
<keyword evidence="4" id="KW-0677">Repeat</keyword>
<dbReference type="SMART" id="SM00355">
    <property type="entry name" value="ZnF_C2H2"/>
    <property type="match status" value="5"/>
</dbReference>
<evidence type="ECO:0000256" key="10">
    <source>
        <dbReference type="ARBA" id="ARBA00023242"/>
    </source>
</evidence>
<keyword evidence="10" id="KW-0539">Nucleus</keyword>
<dbReference type="GO" id="GO:0000977">
    <property type="term" value="F:RNA polymerase II transcription regulatory region sequence-specific DNA binding"/>
    <property type="evidence" value="ECO:0007669"/>
    <property type="project" value="TreeGrafter"/>
</dbReference>
<dbReference type="InterPro" id="IPR036051">
    <property type="entry name" value="KRAB_dom_sf"/>
</dbReference>
<dbReference type="InterPro" id="IPR036236">
    <property type="entry name" value="Znf_C2H2_sf"/>
</dbReference>
<gene>
    <name evidence="15" type="primary">LOC115474280</name>
</gene>
<keyword evidence="7" id="KW-0805">Transcription regulation</keyword>
<evidence type="ECO:0000256" key="7">
    <source>
        <dbReference type="ARBA" id="ARBA00023015"/>
    </source>
</evidence>
<dbReference type="FunFam" id="3.30.160.60:FF:002090">
    <property type="entry name" value="Zinc finger protein 473"/>
    <property type="match status" value="1"/>
</dbReference>
<dbReference type="InParanoid" id="A0A6P7YKM3"/>
<dbReference type="FunFam" id="3.30.160.60:FF:000135">
    <property type="entry name" value="Zinc finger protein 358"/>
    <property type="match status" value="1"/>
</dbReference>
<keyword evidence="8" id="KW-0238">DNA-binding</keyword>
<dbReference type="CDD" id="cd07765">
    <property type="entry name" value="KRAB_A-box"/>
    <property type="match status" value="1"/>
</dbReference>
<proteinExistence type="inferred from homology"/>
<evidence type="ECO:0000256" key="1">
    <source>
        <dbReference type="ARBA" id="ARBA00004123"/>
    </source>
</evidence>
<dbReference type="GeneID" id="115474280"/>
<feature type="domain" description="C2H2-type" evidence="12">
    <location>
        <begin position="369"/>
        <end position="396"/>
    </location>
</feature>
<dbReference type="FunFam" id="3.30.160.60:FF:000540">
    <property type="entry name" value="zinc finger protein 263 isoform X1"/>
    <property type="match status" value="1"/>
</dbReference>
<evidence type="ECO:0000313" key="15">
    <source>
        <dbReference type="RefSeq" id="XP_030065538.1"/>
    </source>
</evidence>
<dbReference type="AlphaFoldDB" id="A0A6P7YKM3"/>
<dbReference type="FunFam" id="3.30.160.60:FF:001158">
    <property type="entry name" value="zinc finger protein 22"/>
    <property type="match status" value="1"/>
</dbReference>
<evidence type="ECO:0000256" key="11">
    <source>
        <dbReference type="PROSITE-ProRule" id="PRU00042"/>
    </source>
</evidence>
<keyword evidence="14" id="KW-1185">Reference proteome</keyword>
<dbReference type="OrthoDB" id="8922241at2759"/>
<evidence type="ECO:0000256" key="5">
    <source>
        <dbReference type="ARBA" id="ARBA00022771"/>
    </source>
</evidence>
<accession>A0A6P7YKM3</accession>
<dbReference type="FunFam" id="3.30.160.60:FF:001174">
    <property type="entry name" value="zinc finger protein 527 isoform X1"/>
    <property type="match status" value="1"/>
</dbReference>
<keyword evidence="3" id="KW-0479">Metal-binding</keyword>
<dbReference type="PROSITE" id="PS50805">
    <property type="entry name" value="KRAB"/>
    <property type="match status" value="1"/>
</dbReference>
<dbReference type="GO" id="GO:0005634">
    <property type="term" value="C:nucleus"/>
    <property type="evidence" value="ECO:0007669"/>
    <property type="project" value="UniProtKB-SubCell"/>
</dbReference>
<feature type="domain" description="C2H2-type" evidence="12">
    <location>
        <begin position="453"/>
        <end position="480"/>
    </location>
</feature>
<organism evidence="14 15">
    <name type="scientific">Microcaecilia unicolor</name>
    <dbReference type="NCBI Taxonomy" id="1415580"/>
    <lineage>
        <taxon>Eukaryota</taxon>
        <taxon>Metazoa</taxon>
        <taxon>Chordata</taxon>
        <taxon>Craniata</taxon>
        <taxon>Vertebrata</taxon>
        <taxon>Euteleostomi</taxon>
        <taxon>Amphibia</taxon>
        <taxon>Gymnophiona</taxon>
        <taxon>Siphonopidae</taxon>
        <taxon>Microcaecilia</taxon>
    </lineage>
</organism>
<dbReference type="SUPFAM" id="SSF57667">
    <property type="entry name" value="beta-beta-alpha zinc fingers"/>
    <property type="match status" value="3"/>
</dbReference>
<keyword evidence="5 11" id="KW-0863">Zinc-finger</keyword>
<dbReference type="InterPro" id="IPR001909">
    <property type="entry name" value="KRAB"/>
</dbReference>
<dbReference type="Pfam" id="PF00096">
    <property type="entry name" value="zf-C2H2"/>
    <property type="match status" value="5"/>
</dbReference>
<keyword evidence="6" id="KW-0862">Zinc</keyword>
<dbReference type="GO" id="GO:0008270">
    <property type="term" value="F:zinc ion binding"/>
    <property type="evidence" value="ECO:0007669"/>
    <property type="project" value="UniProtKB-KW"/>
</dbReference>
<feature type="domain" description="KRAB" evidence="13">
    <location>
        <begin position="31"/>
        <end position="102"/>
    </location>
</feature>
<evidence type="ECO:0000256" key="4">
    <source>
        <dbReference type="ARBA" id="ARBA00022737"/>
    </source>
</evidence>
<name>A0A6P7YKM3_9AMPH</name>
<dbReference type="Gene3D" id="3.30.160.60">
    <property type="entry name" value="Classic Zinc Finger"/>
    <property type="match status" value="5"/>
</dbReference>
<dbReference type="GO" id="GO:0000981">
    <property type="term" value="F:DNA-binding transcription factor activity, RNA polymerase II-specific"/>
    <property type="evidence" value="ECO:0007669"/>
    <property type="project" value="TreeGrafter"/>
</dbReference>